<dbReference type="RefSeq" id="WP_074910448.1">
    <property type="nucleotide sequence ID" value="NZ_FOVV01000038.1"/>
</dbReference>
<accession>A0AB38C1T2</accession>
<sequence>MGIFFERYQKESCCLCGEGGLLTGEHKIKASALRKIFGNDAMFIGHFDGESTPLSAQGPKSRAFHFSARMCSLCNGARTQGADREFDRFHALAVSFLKGGQDPSSAFSLPRYAVGTEAYLNVFRYFSKLLCCHIAESCGPRPLEACEFAIGNKGRNIISLQIDADPTYEALRKKFGQHRFAGHGGLLVPFDSETGNPSGFRSSISFAAIRYKFWVRFESVVGAELRDYHHDFWLKCDTAYREALSQT</sequence>
<reference evidence="1 2" key="1">
    <citation type="submission" date="2016-10" db="EMBL/GenBank/DDBJ databases">
        <authorList>
            <person name="Varghese N."/>
            <person name="Submissions S."/>
        </authorList>
    </citation>
    <scope>NUCLEOTIDE SEQUENCE [LARGE SCALE GENOMIC DNA]</scope>
    <source>
        <strain evidence="1 2">BS0292</strain>
    </source>
</reference>
<evidence type="ECO:0000313" key="2">
    <source>
        <dbReference type="Proteomes" id="UP000183083"/>
    </source>
</evidence>
<protein>
    <submittedName>
        <fullName evidence="1">Uncharacterized protein</fullName>
    </submittedName>
</protein>
<comment type="caution">
    <text evidence="1">The sequence shown here is derived from an EMBL/GenBank/DDBJ whole genome shotgun (WGS) entry which is preliminary data.</text>
</comment>
<name>A0AB38C1T2_PSESX</name>
<organism evidence="1 2">
    <name type="scientific">Pseudomonas syringae</name>
    <dbReference type="NCBI Taxonomy" id="317"/>
    <lineage>
        <taxon>Bacteria</taxon>
        <taxon>Pseudomonadati</taxon>
        <taxon>Pseudomonadota</taxon>
        <taxon>Gammaproteobacteria</taxon>
        <taxon>Pseudomonadales</taxon>
        <taxon>Pseudomonadaceae</taxon>
        <taxon>Pseudomonas</taxon>
    </lineage>
</organism>
<gene>
    <name evidence="1" type="ORF">SAMN05444065_1386</name>
</gene>
<dbReference type="Proteomes" id="UP000183083">
    <property type="component" value="Unassembled WGS sequence"/>
</dbReference>
<evidence type="ECO:0000313" key="1">
    <source>
        <dbReference type="EMBL" id="SFO57912.1"/>
    </source>
</evidence>
<proteinExistence type="predicted"/>
<dbReference type="EMBL" id="FOVV01000038">
    <property type="protein sequence ID" value="SFO57912.1"/>
    <property type="molecule type" value="Genomic_DNA"/>
</dbReference>
<dbReference type="AlphaFoldDB" id="A0AB38C1T2"/>